<evidence type="ECO:0000313" key="3">
    <source>
        <dbReference type="EMBL" id="MBB4021518.1"/>
    </source>
</evidence>
<dbReference type="RefSeq" id="WP_054537618.1">
    <property type="nucleotide sequence ID" value="NZ_JACIEQ010000001.1"/>
</dbReference>
<gene>
    <name evidence="3" type="ORF">GGR17_001309</name>
</gene>
<dbReference type="GO" id="GO:0004713">
    <property type="term" value="F:protein tyrosine kinase activity"/>
    <property type="evidence" value="ECO:0007669"/>
    <property type="project" value="TreeGrafter"/>
</dbReference>
<feature type="transmembrane region" description="Helical" evidence="2">
    <location>
        <begin position="409"/>
        <end position="429"/>
    </location>
</feature>
<comment type="caution">
    <text evidence="3">The sequence shown here is derived from an EMBL/GenBank/DDBJ whole genome shotgun (WGS) entry which is preliminary data.</text>
</comment>
<feature type="transmembrane region" description="Helical" evidence="2">
    <location>
        <begin position="468"/>
        <end position="489"/>
    </location>
</feature>
<keyword evidence="2" id="KW-1133">Transmembrane helix</keyword>
<keyword evidence="2" id="KW-0812">Transmembrane</keyword>
<evidence type="ECO:0000256" key="2">
    <source>
        <dbReference type="SAM" id="Phobius"/>
    </source>
</evidence>
<proteinExistence type="predicted"/>
<protein>
    <submittedName>
        <fullName evidence="3">Uncharacterized protein involved in exopolysaccharide biosynthesis</fullName>
    </submittedName>
</protein>
<name>A0A840CDA5_9RHOB</name>
<evidence type="ECO:0000313" key="4">
    <source>
        <dbReference type="Proteomes" id="UP000585681"/>
    </source>
</evidence>
<keyword evidence="1" id="KW-0175">Coiled coil</keyword>
<dbReference type="EMBL" id="JACIEQ010000001">
    <property type="protein sequence ID" value="MBB4021518.1"/>
    <property type="molecule type" value="Genomic_DNA"/>
</dbReference>
<accession>A0A840CDA5</accession>
<dbReference type="PANTHER" id="PTHR32309:SF13">
    <property type="entry name" value="FERRIC ENTEROBACTIN TRANSPORT PROTEIN FEPE"/>
    <property type="match status" value="1"/>
</dbReference>
<keyword evidence="4" id="KW-1185">Reference proteome</keyword>
<dbReference type="GO" id="GO:0005886">
    <property type="term" value="C:plasma membrane"/>
    <property type="evidence" value="ECO:0007669"/>
    <property type="project" value="TreeGrafter"/>
</dbReference>
<sequence>MNSDVKYFVALFVRRLPVFLIVFLGFAAAALSAAMLLPTVYSSGAKLLIESAQIPGNLATSTVQVAASEQLQIIQQRILTRAILIDVARAHDVYEHMDDMSPDEIVARMRNDTNIRGTSGRNAATIMNIQFQARSAAISANVVNDYVTRILDQNVRLRTGQAQDTLEFFKQEVDRLGAELDRRSAAILDFQNANADALPTGLPFRMSRQSTLQAQVDQFLRDKAALIEQRNRLIEIFETTGQLNTTTTANQSPEERQLVSLKDQLAAALAIYSEENPRVKVLQARIAQLEETVRAQSGVGAAANGTTMLDVQLAQIDARVDAIDAQIEQAEGELAVLQDAIGRTPANDIALQALQREHNNIQEQYNSAVQRLSAAATGERIELLSKGQRITVIEQAVAPTEPTSPNRPMIAIGGTAAGLAAGLGLVFLIELLNKSVRRPADIAKGLNITPLATIPFNRTGGELVRRRVIVLVILAVFLAGVPAALYAIHTYYLPLDLIMSRAVARLSL</sequence>
<dbReference type="InterPro" id="IPR050445">
    <property type="entry name" value="Bact_polysacc_biosynth/exp"/>
</dbReference>
<feature type="coiled-coil region" evidence="1">
    <location>
        <begin position="313"/>
        <end position="371"/>
    </location>
</feature>
<dbReference type="PANTHER" id="PTHR32309">
    <property type="entry name" value="TYROSINE-PROTEIN KINASE"/>
    <property type="match status" value="1"/>
</dbReference>
<keyword evidence="2" id="KW-0472">Membrane</keyword>
<evidence type="ECO:0000256" key="1">
    <source>
        <dbReference type="SAM" id="Coils"/>
    </source>
</evidence>
<reference evidence="3" key="1">
    <citation type="submission" date="2020-08" db="EMBL/GenBank/DDBJ databases">
        <title>Genomic Encyclopedia of Type Strains, Phase IV (KMG-IV): sequencing the most valuable type-strain genomes for metagenomic binning, comparative biology and taxonomic classification.</title>
        <authorList>
            <person name="Goeker M."/>
        </authorList>
    </citation>
    <scope>NUCLEOTIDE SEQUENCE [LARGE SCALE GENOMIC DNA]</scope>
    <source>
        <strain evidence="3">DSM 105040</strain>
    </source>
</reference>
<organism evidence="3 4">
    <name type="scientific">Actibacterium naphthalenivorans</name>
    <dbReference type="NCBI Taxonomy" id="1614693"/>
    <lineage>
        <taxon>Bacteria</taxon>
        <taxon>Pseudomonadati</taxon>
        <taxon>Pseudomonadota</taxon>
        <taxon>Alphaproteobacteria</taxon>
        <taxon>Rhodobacterales</taxon>
        <taxon>Roseobacteraceae</taxon>
        <taxon>Actibacterium</taxon>
    </lineage>
</organism>
<dbReference type="AlphaFoldDB" id="A0A840CDA5"/>
<dbReference type="Proteomes" id="UP000585681">
    <property type="component" value="Unassembled WGS sequence"/>
</dbReference>